<dbReference type="FunCoup" id="G8YJG7">
    <property type="interactions" value="1161"/>
</dbReference>
<dbReference type="CDD" id="cd03411">
    <property type="entry name" value="Ferrochelatase_N"/>
    <property type="match status" value="1"/>
</dbReference>
<dbReference type="CDD" id="cd00419">
    <property type="entry name" value="Ferrochelatase_C"/>
    <property type="match status" value="1"/>
</dbReference>
<evidence type="ECO:0000256" key="10">
    <source>
        <dbReference type="ARBA" id="ARBA00023239"/>
    </source>
</evidence>
<evidence type="ECO:0000256" key="8">
    <source>
        <dbReference type="ARBA" id="ARBA00023133"/>
    </source>
</evidence>
<dbReference type="GO" id="GO:0006783">
    <property type="term" value="P:heme biosynthetic process"/>
    <property type="evidence" value="ECO:0007669"/>
    <property type="project" value="UniProtKB-UniRule"/>
</dbReference>
<evidence type="ECO:0000256" key="3">
    <source>
        <dbReference type="ARBA" id="ARBA00007718"/>
    </source>
</evidence>
<dbReference type="PANTHER" id="PTHR11108">
    <property type="entry name" value="FERROCHELATASE"/>
    <property type="match status" value="1"/>
</dbReference>
<organism evidence="13 15">
    <name type="scientific">Pichia sorbitophila (strain ATCC MYA-4447 / BCRC 22081 / CBS 7064 / NBRC 10061 / NRRL Y-12695)</name>
    <name type="common">Hybrid yeast</name>
    <dbReference type="NCBI Taxonomy" id="559304"/>
    <lineage>
        <taxon>Eukaryota</taxon>
        <taxon>Fungi</taxon>
        <taxon>Dikarya</taxon>
        <taxon>Ascomycota</taxon>
        <taxon>Saccharomycotina</taxon>
        <taxon>Pichiomycetes</taxon>
        <taxon>Debaryomycetaceae</taxon>
        <taxon>Millerozyma</taxon>
    </lineage>
</organism>
<dbReference type="EMBL" id="FO082052">
    <property type="protein sequence ID" value="CCE81227.1"/>
    <property type="molecule type" value="Genomic_DNA"/>
</dbReference>
<keyword evidence="11 12" id="KW-0627">Porphyrin biosynthesis</keyword>
<dbReference type="SUPFAM" id="SSF53800">
    <property type="entry name" value="Chelatase"/>
    <property type="match status" value="1"/>
</dbReference>
<evidence type="ECO:0000256" key="5">
    <source>
        <dbReference type="ARBA" id="ARBA00022946"/>
    </source>
</evidence>
<comment type="catalytic activity">
    <reaction evidence="12">
        <text>heme b + 2 H(+) = protoporphyrin IX + Fe(2+)</text>
        <dbReference type="Rhea" id="RHEA:22584"/>
        <dbReference type="ChEBI" id="CHEBI:15378"/>
        <dbReference type="ChEBI" id="CHEBI:29033"/>
        <dbReference type="ChEBI" id="CHEBI:57306"/>
        <dbReference type="ChEBI" id="CHEBI:60344"/>
        <dbReference type="EC" id="4.98.1.1"/>
    </reaction>
</comment>
<dbReference type="InterPro" id="IPR033659">
    <property type="entry name" value="Ferrochelatase_N"/>
</dbReference>
<reference evidence="13" key="1">
    <citation type="submission" date="2011-10" db="EMBL/GenBank/DDBJ databases">
        <authorList>
            <person name="Genoscope - CEA"/>
        </authorList>
    </citation>
    <scope>NUCLEOTIDE SEQUENCE</scope>
</reference>
<dbReference type="Proteomes" id="UP000005222">
    <property type="component" value="Chromosome H"/>
</dbReference>
<comment type="function">
    <text evidence="12">Catalyzes the ferrous insertion into protoporphyrin IX.</text>
</comment>
<evidence type="ECO:0000313" key="15">
    <source>
        <dbReference type="Proteomes" id="UP000005222"/>
    </source>
</evidence>
<keyword evidence="9" id="KW-0472">Membrane</keyword>
<dbReference type="UniPathway" id="UPA00252">
    <property type="reaction ID" value="UER00325"/>
</dbReference>
<dbReference type="EMBL" id="FO082053">
    <property type="protein sequence ID" value="CCE80462.1"/>
    <property type="molecule type" value="Genomic_DNA"/>
</dbReference>
<evidence type="ECO:0000256" key="12">
    <source>
        <dbReference type="RuleBase" id="RU000607"/>
    </source>
</evidence>
<dbReference type="HOGENOM" id="CLU_018884_1_0_1"/>
<evidence type="ECO:0000256" key="2">
    <source>
        <dbReference type="ARBA" id="ARBA00004943"/>
    </source>
</evidence>
<evidence type="ECO:0000256" key="1">
    <source>
        <dbReference type="ARBA" id="ARBA00004443"/>
    </source>
</evidence>
<keyword evidence="10 12" id="KW-0456">Lyase</keyword>
<dbReference type="GO" id="GO:0004325">
    <property type="term" value="F:ferrochelatase activity"/>
    <property type="evidence" value="ECO:0007669"/>
    <property type="project" value="UniProtKB-UniRule"/>
</dbReference>
<dbReference type="FunFam" id="3.40.50.1400:FF:000003">
    <property type="entry name" value="Ferrochelatase"/>
    <property type="match status" value="1"/>
</dbReference>
<dbReference type="EC" id="4.98.1.1" evidence="12"/>
<evidence type="ECO:0000256" key="7">
    <source>
        <dbReference type="ARBA" id="ARBA00023128"/>
    </source>
</evidence>
<dbReference type="InterPro" id="IPR019772">
    <property type="entry name" value="Ferrochelatase_AS"/>
</dbReference>
<dbReference type="PROSITE" id="PS00534">
    <property type="entry name" value="FERROCHELATASE"/>
    <property type="match status" value="1"/>
</dbReference>
<comment type="pathway">
    <text evidence="2 12">Porphyrin-containing compound metabolism; protoheme biosynthesis; protoheme from protoporphyrin-IX: step 1/1.</text>
</comment>
<keyword evidence="7" id="KW-0496">Mitochondrion</keyword>
<dbReference type="HAMAP" id="MF_00323">
    <property type="entry name" value="Ferrochelatase"/>
    <property type="match status" value="1"/>
</dbReference>
<dbReference type="eggNOG" id="KOG1321">
    <property type="taxonomic scope" value="Eukaryota"/>
</dbReference>
<evidence type="ECO:0000313" key="13">
    <source>
        <dbReference type="EMBL" id="CCE80462.1"/>
    </source>
</evidence>
<evidence type="ECO:0000313" key="14">
    <source>
        <dbReference type="EMBL" id="CCE81227.1"/>
    </source>
</evidence>
<dbReference type="OMA" id="KRWITIM"/>
<evidence type="ECO:0000256" key="4">
    <source>
        <dbReference type="ARBA" id="ARBA00022792"/>
    </source>
</evidence>
<reference evidence="15" key="2">
    <citation type="journal article" date="2012" name="G3 (Bethesda)">
        <title>Pichia sorbitophila, an interspecies yeast hybrid reveals early steps of genome resolution following polyploidization.</title>
        <authorList>
            <person name="Leh Louis V."/>
            <person name="Despons L."/>
            <person name="Friedrich A."/>
            <person name="Martin T."/>
            <person name="Durrens P."/>
            <person name="Casaregola S."/>
            <person name="Neuveglise C."/>
            <person name="Fairhead C."/>
            <person name="Marck C."/>
            <person name="Cruz J.A."/>
            <person name="Straub M.L."/>
            <person name="Kugler V."/>
            <person name="Sacerdot C."/>
            <person name="Uzunov Z."/>
            <person name="Thierry A."/>
            <person name="Weiss S."/>
            <person name="Bleykasten C."/>
            <person name="De Montigny J."/>
            <person name="Jacques N."/>
            <person name="Jung P."/>
            <person name="Lemaire M."/>
            <person name="Mallet S."/>
            <person name="Morel G."/>
            <person name="Richard G.F."/>
            <person name="Sarkar A."/>
            <person name="Savel G."/>
            <person name="Schacherer J."/>
            <person name="Seret M.L."/>
            <person name="Talla E."/>
            <person name="Samson G."/>
            <person name="Jubin C."/>
            <person name="Poulain J."/>
            <person name="Vacherie B."/>
            <person name="Barbe V."/>
            <person name="Pelletier E."/>
            <person name="Sherman D.J."/>
            <person name="Westhof E."/>
            <person name="Weissenbach J."/>
            <person name="Baret P.V."/>
            <person name="Wincker P."/>
            <person name="Gaillardin C."/>
            <person name="Dujon B."/>
            <person name="Souciet J.L."/>
        </authorList>
    </citation>
    <scope>NUCLEOTIDE SEQUENCE [LARGE SCALE GENOMIC DNA]</scope>
    <source>
        <strain evidence="15">ATCC MYA-4447 / BCRC 22081 / CBS 7064 / NBRC 10061 / NRRL Y-12695</strain>
    </source>
</reference>
<dbReference type="Pfam" id="PF00762">
    <property type="entry name" value="Ferrochelatase"/>
    <property type="match status" value="1"/>
</dbReference>
<keyword evidence="15" id="KW-1185">Reference proteome</keyword>
<name>G8YJG7_PICSO</name>
<comment type="similarity">
    <text evidence="3 12">Belongs to the ferrochelatase family.</text>
</comment>
<comment type="subcellular location">
    <subcellularLocation>
        <location evidence="1">Mitochondrion inner membrane</location>
        <topology evidence="1">Peripheral membrane protein</topology>
        <orientation evidence="1">Matrix side</orientation>
    </subcellularLocation>
</comment>
<dbReference type="InterPro" id="IPR033644">
    <property type="entry name" value="Ferrochelatase_C"/>
</dbReference>
<keyword evidence="6 12" id="KW-0408">Iron</keyword>
<dbReference type="AlphaFoldDB" id="G8YJG7"/>
<dbReference type="GO" id="GO:0005743">
    <property type="term" value="C:mitochondrial inner membrane"/>
    <property type="evidence" value="ECO:0007669"/>
    <property type="project" value="UniProtKB-SubCell"/>
</dbReference>
<evidence type="ECO:0000256" key="11">
    <source>
        <dbReference type="ARBA" id="ARBA00023244"/>
    </source>
</evidence>
<keyword evidence="8 12" id="KW-0350">Heme biosynthesis</keyword>
<protein>
    <recommendedName>
        <fullName evidence="12">Ferrochelatase</fullName>
        <ecNumber evidence="12">4.98.1.1</ecNumber>
    </recommendedName>
</protein>
<dbReference type="PANTHER" id="PTHR11108:SF1">
    <property type="entry name" value="FERROCHELATASE, MITOCHONDRIAL"/>
    <property type="match status" value="1"/>
</dbReference>
<keyword evidence="4 12" id="KW-0999">Mitochondrion inner membrane</keyword>
<dbReference type="STRING" id="559304.G8YJG7"/>
<evidence type="ECO:0000256" key="9">
    <source>
        <dbReference type="ARBA" id="ARBA00023136"/>
    </source>
</evidence>
<accession>G8YJG7</accession>
<evidence type="ECO:0000256" key="6">
    <source>
        <dbReference type="ARBA" id="ARBA00023004"/>
    </source>
</evidence>
<sequence>MLKRCSILGQIRHYSCKKGPTGIVFMNMGGPSTVPETYNFLYRLFSDRDIIPLGRFQKFIAKIIAKRRTPSIEQKYEEIGGGSPIRYWSEYQSKKVCEILDKTNPDTAPHKPYVAFRYASPLTEETLQRMKQDGIKKAVAFSQYPQFSYSTSGSSMNELFRQTLELDPERSIEWSFIDRWPKNEGLIKAFAENIEKKVSEFPTEDREKLVILFSAHSLPMEIVNRGDSYPAEVAATVYAIMERLNFKYPYRLVWQSQVGPRPWLGGKTDAITKKLTNNDSIKGVVLVPVAFTSDHIETLHELDIELKEEVDKPEKIVRVSSLNGNEDFINGLAQLVSSHLSGDKLYSKQLELDCILGGGDIVDTFNHPSELFGKQKN</sequence>
<dbReference type="Proteomes" id="UP000005222">
    <property type="component" value="Chromosome G"/>
</dbReference>
<gene>
    <name evidence="13" type="primary">Piso0_003579</name>
    <name evidence="13" type="ORF">GNLVRS01_PISO0G15428g</name>
    <name evidence="14" type="ORF">GNLVRS01_PISO0H15429g</name>
</gene>
<proteinExistence type="inferred from homology"/>
<dbReference type="InParanoid" id="G8YJG7"/>
<dbReference type="InterPro" id="IPR001015">
    <property type="entry name" value="Ferrochelatase"/>
</dbReference>
<dbReference type="NCBIfam" id="TIGR00109">
    <property type="entry name" value="hemH"/>
    <property type="match status" value="1"/>
</dbReference>
<dbReference type="OrthoDB" id="1323at2759"/>
<dbReference type="Gene3D" id="3.40.50.1400">
    <property type="match status" value="2"/>
</dbReference>
<keyword evidence="5" id="KW-0809">Transit peptide</keyword>